<accession>A0AB73TA85</accession>
<evidence type="ECO:0000256" key="1">
    <source>
        <dbReference type="ARBA" id="ARBA00022723"/>
    </source>
</evidence>
<organism evidence="4 5">
    <name type="scientific">Murimonas intestini</name>
    <dbReference type="NCBI Taxonomy" id="1337051"/>
    <lineage>
        <taxon>Bacteria</taxon>
        <taxon>Bacillati</taxon>
        <taxon>Bacillota</taxon>
        <taxon>Clostridia</taxon>
        <taxon>Lachnospirales</taxon>
        <taxon>Lachnospiraceae</taxon>
        <taxon>Murimonas</taxon>
    </lineage>
</organism>
<dbReference type="Proteomes" id="UP000245412">
    <property type="component" value="Unassembled WGS sequence"/>
</dbReference>
<dbReference type="InterPro" id="IPR028431">
    <property type="entry name" value="NADP_DH_HndA-like"/>
</dbReference>
<dbReference type="InterPro" id="IPR036249">
    <property type="entry name" value="Thioredoxin-like_sf"/>
</dbReference>
<evidence type="ECO:0000313" key="4">
    <source>
        <dbReference type="EMBL" id="PWJ79036.1"/>
    </source>
</evidence>
<sequence>MDQDQLMEDIVAGYGDIKENYQQERLVELLREIQELYGCIPEDIQKYIADELGIKQVVIKSILKYFPSLHSAKRHKITLCVGPRCSQKESGELAEALREEIRARRNRKGAGFFTFTTKNCLKQCRNAPNLKIDDKIFSGVRPGDIRKILNSIDGDD</sequence>
<dbReference type="GO" id="GO:0046872">
    <property type="term" value="F:metal ion binding"/>
    <property type="evidence" value="ECO:0007669"/>
    <property type="project" value="UniProtKB-KW"/>
</dbReference>
<keyword evidence="5" id="KW-1185">Reference proteome</keyword>
<evidence type="ECO:0000256" key="2">
    <source>
        <dbReference type="ARBA" id="ARBA00023004"/>
    </source>
</evidence>
<protein>
    <submittedName>
        <fullName evidence="4">NADH:ubiquinone oxidoreductase subunit E</fullName>
    </submittedName>
</protein>
<evidence type="ECO:0000256" key="3">
    <source>
        <dbReference type="ARBA" id="ARBA00023014"/>
    </source>
</evidence>
<proteinExistence type="predicted"/>
<dbReference type="EMBL" id="QGGY01000001">
    <property type="protein sequence ID" value="PWJ79036.1"/>
    <property type="molecule type" value="Genomic_DNA"/>
</dbReference>
<dbReference type="GO" id="GO:0051536">
    <property type="term" value="F:iron-sulfur cluster binding"/>
    <property type="evidence" value="ECO:0007669"/>
    <property type="project" value="UniProtKB-KW"/>
</dbReference>
<keyword evidence="2" id="KW-0408">Iron</keyword>
<evidence type="ECO:0000313" key="5">
    <source>
        <dbReference type="Proteomes" id="UP000245412"/>
    </source>
</evidence>
<dbReference type="Pfam" id="PF01257">
    <property type="entry name" value="2Fe-2S_thioredx"/>
    <property type="match status" value="1"/>
</dbReference>
<dbReference type="Gene3D" id="3.40.30.10">
    <property type="entry name" value="Glutaredoxin"/>
    <property type="match status" value="1"/>
</dbReference>
<dbReference type="RefSeq" id="WP_109624464.1">
    <property type="nucleotide sequence ID" value="NZ_CABJAT010000001.1"/>
</dbReference>
<keyword evidence="1" id="KW-0479">Metal-binding</keyword>
<dbReference type="Gene3D" id="1.10.10.1590">
    <property type="entry name" value="NADH-quinone oxidoreductase subunit E"/>
    <property type="match status" value="1"/>
</dbReference>
<dbReference type="CDD" id="cd02980">
    <property type="entry name" value="TRX_Fd_family"/>
    <property type="match status" value="1"/>
</dbReference>
<dbReference type="PANTHER" id="PTHR43342:SF1">
    <property type="entry name" value="BIFURCATING [FEFE] HYDROGENASE GAMMA SUBUNIT"/>
    <property type="match status" value="1"/>
</dbReference>
<dbReference type="SUPFAM" id="SSF52833">
    <property type="entry name" value="Thioredoxin-like"/>
    <property type="match status" value="1"/>
</dbReference>
<gene>
    <name evidence="4" type="ORF">C7383_101413</name>
</gene>
<dbReference type="InterPro" id="IPR041921">
    <property type="entry name" value="NuoE_N"/>
</dbReference>
<keyword evidence="3" id="KW-0411">Iron-sulfur</keyword>
<dbReference type="AlphaFoldDB" id="A0AB73TA85"/>
<reference evidence="4 5" key="1">
    <citation type="submission" date="2018-05" db="EMBL/GenBank/DDBJ databases">
        <authorList>
            <person name="Goeker M."/>
            <person name="Huntemann M."/>
            <person name="Clum A."/>
            <person name="Pillay M."/>
            <person name="Palaniappan K."/>
            <person name="Varghese N."/>
            <person name="Mikhailova N."/>
            <person name="Stamatis D."/>
            <person name="Reddy T."/>
            <person name="Daum C."/>
            <person name="Shapiro N."/>
            <person name="Ivanova N."/>
            <person name="Kyrpides N."/>
            <person name="Woyke T."/>
        </authorList>
    </citation>
    <scope>NUCLEOTIDE SEQUENCE [LARGE SCALE GENOMIC DNA]</scope>
    <source>
        <strain evidence="4 5">DSM 26524</strain>
    </source>
</reference>
<dbReference type="PANTHER" id="PTHR43342">
    <property type="entry name" value="NADH-QUINONE OXIDOREDUCTASE, E SUBUNIT"/>
    <property type="match status" value="1"/>
</dbReference>
<name>A0AB73TA85_9FIRM</name>
<comment type="caution">
    <text evidence="4">The sequence shown here is derived from an EMBL/GenBank/DDBJ whole genome shotgun (WGS) entry which is preliminary data.</text>
</comment>